<keyword evidence="3" id="KW-1185">Reference proteome</keyword>
<feature type="transmembrane region" description="Helical" evidence="1">
    <location>
        <begin position="115"/>
        <end position="139"/>
    </location>
</feature>
<evidence type="ECO:0000313" key="3">
    <source>
        <dbReference type="Proteomes" id="UP000268094"/>
    </source>
</evidence>
<dbReference type="RefSeq" id="WP_208726796.1">
    <property type="nucleotide sequence ID" value="NZ_RAVZ01000811.1"/>
</dbReference>
<feature type="non-terminal residue" evidence="2">
    <location>
        <position position="150"/>
    </location>
</feature>
<dbReference type="Proteomes" id="UP000268094">
    <property type="component" value="Unassembled WGS sequence"/>
</dbReference>
<dbReference type="EMBL" id="RAVZ01000811">
    <property type="protein sequence ID" value="RKG63858.1"/>
    <property type="molecule type" value="Genomic_DNA"/>
</dbReference>
<evidence type="ECO:0000313" key="2">
    <source>
        <dbReference type="EMBL" id="RKG63858.1"/>
    </source>
</evidence>
<reference evidence="3" key="1">
    <citation type="submission" date="2018-09" db="EMBL/GenBank/DDBJ databases">
        <authorList>
            <person name="Livingstone P.G."/>
            <person name="Whitworth D.E."/>
        </authorList>
    </citation>
    <scope>NUCLEOTIDE SEQUENCE [LARGE SCALE GENOMIC DNA]</scope>
    <source>
        <strain evidence="3">CA054A</strain>
    </source>
</reference>
<evidence type="ECO:0000256" key="1">
    <source>
        <dbReference type="SAM" id="Phobius"/>
    </source>
</evidence>
<feature type="non-terminal residue" evidence="2">
    <location>
        <position position="1"/>
    </location>
</feature>
<organism evidence="2 3">
    <name type="scientific">Corallococcus terminator</name>
    <dbReference type="NCBI Taxonomy" id="2316733"/>
    <lineage>
        <taxon>Bacteria</taxon>
        <taxon>Pseudomonadati</taxon>
        <taxon>Myxococcota</taxon>
        <taxon>Myxococcia</taxon>
        <taxon>Myxococcales</taxon>
        <taxon>Cystobacterineae</taxon>
        <taxon>Myxococcaceae</taxon>
        <taxon>Corallococcus</taxon>
    </lineage>
</organism>
<name>A0A3A8GZC7_9BACT</name>
<keyword evidence="1" id="KW-0812">Transmembrane</keyword>
<comment type="caution">
    <text evidence="2">The sequence shown here is derived from an EMBL/GenBank/DDBJ whole genome shotgun (WGS) entry which is preliminary data.</text>
</comment>
<protein>
    <submittedName>
        <fullName evidence="2">DUF4396 domain-containing protein</fullName>
    </submittedName>
</protein>
<dbReference type="AlphaFoldDB" id="A0A3A8GZC7"/>
<keyword evidence="1" id="KW-0472">Membrane</keyword>
<gene>
    <name evidence="2" type="ORF">D7V88_42270</name>
</gene>
<sequence length="150" mass="15299">YGRNHRRGTVASELVWIGSALYLGPLALAFYNRSTRAASDAATPSPGTEPRAAAGLAGGTASAAAHLVGVPLVVLSGLTIAGIDLWVMIIVIAVLATVLLVGYERASRRPGAVPVGTAVLVAVLTVLAFDVGMGGWMLVLHFNGLMPPAT</sequence>
<accession>A0A3A8GZC7</accession>
<feature type="transmembrane region" description="Helical" evidence="1">
    <location>
        <begin position="52"/>
        <end position="74"/>
    </location>
</feature>
<feature type="transmembrane region" description="Helical" evidence="1">
    <location>
        <begin position="80"/>
        <end position="103"/>
    </location>
</feature>
<proteinExistence type="predicted"/>
<keyword evidence="1" id="KW-1133">Transmembrane helix</keyword>
<feature type="transmembrane region" description="Helical" evidence="1">
    <location>
        <begin position="14"/>
        <end position="31"/>
    </location>
</feature>